<dbReference type="GO" id="GO:0003677">
    <property type="term" value="F:DNA binding"/>
    <property type="evidence" value="ECO:0007669"/>
    <property type="project" value="UniProtKB-KW"/>
</dbReference>
<sequence>MNKSERCLAILDMLQKQHEVEVNQLAKIFRTSEMTIRRDLNFLSGQYNITRTHGGAVIANQPVVKVSSFDEARIPHREAKERIARKAASLIKNGQRIFIDAGSTTRILLDYLGEDIRAVVVTNHLKVAEHALSFDSLSVIMLGGEMIRITNCSSGTVAEEQIRNYQLDIAFLGAAAIGTDGKLYDGYSPEARFKRTIFSVAKTIYILADSSKFNTYDLNEFASLAQVDAVITDGEIDEEGRNLLKKYNVDLIIAGE</sequence>
<proteinExistence type="predicted"/>
<dbReference type="InterPro" id="IPR014036">
    <property type="entry name" value="DeoR-like_C"/>
</dbReference>
<organism evidence="5 6">
    <name type="scientific">Candidatus Copromonas faecavium</name>
    <name type="common">nom. illeg.</name>
    <dbReference type="NCBI Taxonomy" id="2840740"/>
    <lineage>
        <taxon>Bacteria</taxon>
        <taxon>Bacillati</taxon>
        <taxon>Bacillota</taxon>
        <taxon>Clostridia</taxon>
        <taxon>Lachnospirales</taxon>
        <taxon>Lachnospiraceae</taxon>
        <taxon>Candidatus Copromonas (nom. illeg.)</taxon>
    </lineage>
</organism>
<dbReference type="SUPFAM" id="SSF100950">
    <property type="entry name" value="NagB/RpiA/CoA transferase-like"/>
    <property type="match status" value="1"/>
</dbReference>
<dbReference type="GO" id="GO:0003700">
    <property type="term" value="F:DNA-binding transcription factor activity"/>
    <property type="evidence" value="ECO:0007669"/>
    <property type="project" value="InterPro"/>
</dbReference>
<evidence type="ECO:0000313" key="5">
    <source>
        <dbReference type="EMBL" id="HIR06089.1"/>
    </source>
</evidence>
<keyword evidence="1" id="KW-0805">Transcription regulation</keyword>
<dbReference type="InterPro" id="IPR036388">
    <property type="entry name" value="WH-like_DNA-bd_sf"/>
</dbReference>
<evidence type="ECO:0000256" key="2">
    <source>
        <dbReference type="ARBA" id="ARBA00023125"/>
    </source>
</evidence>
<keyword evidence="2" id="KW-0238">DNA-binding</keyword>
<comment type="caution">
    <text evidence="5">The sequence shown here is derived from an EMBL/GenBank/DDBJ whole genome shotgun (WGS) entry which is preliminary data.</text>
</comment>
<accession>A0A9D1D6Y2</accession>
<dbReference type="Pfam" id="PF00455">
    <property type="entry name" value="DeoRC"/>
    <property type="match status" value="1"/>
</dbReference>
<dbReference type="InterPro" id="IPR037171">
    <property type="entry name" value="NagB/RpiA_transferase-like"/>
</dbReference>
<dbReference type="EMBL" id="DVGC01000051">
    <property type="protein sequence ID" value="HIR06089.1"/>
    <property type="molecule type" value="Genomic_DNA"/>
</dbReference>
<reference evidence="5" key="1">
    <citation type="submission" date="2020-10" db="EMBL/GenBank/DDBJ databases">
        <authorList>
            <person name="Gilroy R."/>
        </authorList>
    </citation>
    <scope>NUCLEOTIDE SEQUENCE</scope>
    <source>
        <strain evidence="5">CHK180-2868</strain>
    </source>
</reference>
<evidence type="ECO:0000256" key="1">
    <source>
        <dbReference type="ARBA" id="ARBA00023015"/>
    </source>
</evidence>
<dbReference type="PROSITE" id="PS51000">
    <property type="entry name" value="HTH_DEOR_2"/>
    <property type="match status" value="1"/>
</dbReference>
<dbReference type="InterPro" id="IPR036390">
    <property type="entry name" value="WH_DNA-bd_sf"/>
</dbReference>
<dbReference type="InterPro" id="IPR050313">
    <property type="entry name" value="Carb_Metab_HTH_regulators"/>
</dbReference>
<dbReference type="InterPro" id="IPR018356">
    <property type="entry name" value="Tscrpt_reg_HTH_DeoR_CS"/>
</dbReference>
<dbReference type="PANTHER" id="PTHR30363:SF44">
    <property type="entry name" value="AGA OPERON TRANSCRIPTIONAL REPRESSOR-RELATED"/>
    <property type="match status" value="1"/>
</dbReference>
<dbReference type="Gene3D" id="3.40.50.1360">
    <property type="match status" value="1"/>
</dbReference>
<evidence type="ECO:0000259" key="4">
    <source>
        <dbReference type="PROSITE" id="PS51000"/>
    </source>
</evidence>
<dbReference type="AlphaFoldDB" id="A0A9D1D6Y2"/>
<protein>
    <submittedName>
        <fullName evidence="5">DeoR/GlpR transcriptional regulator</fullName>
    </submittedName>
</protein>
<name>A0A9D1D6Y2_9FIRM</name>
<keyword evidence="3" id="KW-0804">Transcription</keyword>
<evidence type="ECO:0000256" key="3">
    <source>
        <dbReference type="ARBA" id="ARBA00023163"/>
    </source>
</evidence>
<dbReference type="PANTHER" id="PTHR30363">
    <property type="entry name" value="HTH-TYPE TRANSCRIPTIONAL REGULATOR SRLR-RELATED"/>
    <property type="match status" value="1"/>
</dbReference>
<feature type="domain" description="HTH deoR-type" evidence="4">
    <location>
        <begin position="3"/>
        <end position="58"/>
    </location>
</feature>
<reference evidence="5" key="2">
    <citation type="journal article" date="2021" name="PeerJ">
        <title>Extensive microbial diversity within the chicken gut microbiome revealed by metagenomics and culture.</title>
        <authorList>
            <person name="Gilroy R."/>
            <person name="Ravi A."/>
            <person name="Getino M."/>
            <person name="Pursley I."/>
            <person name="Horton D.L."/>
            <person name="Alikhan N.F."/>
            <person name="Baker D."/>
            <person name="Gharbi K."/>
            <person name="Hall N."/>
            <person name="Watson M."/>
            <person name="Adriaenssens E.M."/>
            <person name="Foster-Nyarko E."/>
            <person name="Jarju S."/>
            <person name="Secka A."/>
            <person name="Antonio M."/>
            <person name="Oren A."/>
            <person name="Chaudhuri R.R."/>
            <person name="La Ragione R."/>
            <person name="Hildebrand F."/>
            <person name="Pallen M.J."/>
        </authorList>
    </citation>
    <scope>NUCLEOTIDE SEQUENCE</scope>
    <source>
        <strain evidence="5">CHK180-2868</strain>
    </source>
</reference>
<dbReference type="Proteomes" id="UP000824250">
    <property type="component" value="Unassembled WGS sequence"/>
</dbReference>
<dbReference type="SUPFAM" id="SSF46785">
    <property type="entry name" value="Winged helix' DNA-binding domain"/>
    <property type="match status" value="1"/>
</dbReference>
<dbReference type="Gene3D" id="1.10.10.10">
    <property type="entry name" value="Winged helix-like DNA-binding domain superfamily/Winged helix DNA-binding domain"/>
    <property type="match status" value="1"/>
</dbReference>
<gene>
    <name evidence="5" type="ORF">IAB28_09020</name>
</gene>
<evidence type="ECO:0000313" key="6">
    <source>
        <dbReference type="Proteomes" id="UP000824250"/>
    </source>
</evidence>
<dbReference type="PRINTS" id="PR00037">
    <property type="entry name" value="HTHLACR"/>
</dbReference>
<dbReference type="InterPro" id="IPR001034">
    <property type="entry name" value="DeoR_HTH"/>
</dbReference>
<dbReference type="Pfam" id="PF08220">
    <property type="entry name" value="HTH_DeoR"/>
    <property type="match status" value="1"/>
</dbReference>
<dbReference type="SMART" id="SM01134">
    <property type="entry name" value="DeoRC"/>
    <property type="match status" value="1"/>
</dbReference>
<dbReference type="PROSITE" id="PS00894">
    <property type="entry name" value="HTH_DEOR_1"/>
    <property type="match status" value="1"/>
</dbReference>
<dbReference type="SMART" id="SM00420">
    <property type="entry name" value="HTH_DEOR"/>
    <property type="match status" value="1"/>
</dbReference>